<protein>
    <submittedName>
        <fullName evidence="1">Uncharacterized protein</fullName>
    </submittedName>
</protein>
<dbReference type="EMBL" id="WNTK01000014">
    <property type="protein sequence ID" value="KAG9473458.1"/>
    <property type="molecule type" value="Genomic_DNA"/>
</dbReference>
<gene>
    <name evidence="1" type="ORF">GDO78_013576</name>
</gene>
<name>A0A8J6EQS9_ELECQ</name>
<keyword evidence="2" id="KW-1185">Reference proteome</keyword>
<comment type="caution">
    <text evidence="1">The sequence shown here is derived from an EMBL/GenBank/DDBJ whole genome shotgun (WGS) entry which is preliminary data.</text>
</comment>
<organism evidence="1 2">
    <name type="scientific">Eleutherodactylus coqui</name>
    <name type="common">Puerto Rican coqui</name>
    <dbReference type="NCBI Taxonomy" id="57060"/>
    <lineage>
        <taxon>Eukaryota</taxon>
        <taxon>Metazoa</taxon>
        <taxon>Chordata</taxon>
        <taxon>Craniata</taxon>
        <taxon>Vertebrata</taxon>
        <taxon>Euteleostomi</taxon>
        <taxon>Amphibia</taxon>
        <taxon>Batrachia</taxon>
        <taxon>Anura</taxon>
        <taxon>Neobatrachia</taxon>
        <taxon>Hyloidea</taxon>
        <taxon>Eleutherodactylidae</taxon>
        <taxon>Eleutherodactylinae</taxon>
        <taxon>Eleutherodactylus</taxon>
        <taxon>Eleutherodactylus</taxon>
    </lineage>
</organism>
<reference evidence="1" key="1">
    <citation type="thesis" date="2020" institute="ProQuest LLC" country="789 East Eisenhower Parkway, Ann Arbor, MI, USA">
        <title>Comparative Genomics and Chromosome Evolution.</title>
        <authorList>
            <person name="Mudd A.B."/>
        </authorList>
    </citation>
    <scope>NUCLEOTIDE SEQUENCE</scope>
    <source>
        <strain evidence="1">HN-11 Male</strain>
        <tissue evidence="1">Kidney and liver</tissue>
    </source>
</reference>
<evidence type="ECO:0000313" key="2">
    <source>
        <dbReference type="Proteomes" id="UP000770717"/>
    </source>
</evidence>
<evidence type="ECO:0000313" key="1">
    <source>
        <dbReference type="EMBL" id="KAG9473458.1"/>
    </source>
</evidence>
<proteinExistence type="predicted"/>
<dbReference type="AlphaFoldDB" id="A0A8J6EQS9"/>
<accession>A0A8J6EQS9</accession>
<dbReference type="Proteomes" id="UP000770717">
    <property type="component" value="Unassembled WGS sequence"/>
</dbReference>
<sequence length="82" mass="9182">MEVFKRDLPSTSGVKSPHIEVYDSSRSDIIEEGEASWSYDFSSEDQLCGKLLCPRVLICCFTRFRSTMILEEATASHSGSDV</sequence>